<evidence type="ECO:0000313" key="11">
    <source>
        <dbReference type="EMBL" id="RUS72209.1"/>
    </source>
</evidence>
<evidence type="ECO:0000256" key="3">
    <source>
        <dbReference type="ARBA" id="ARBA00022989"/>
    </source>
</evidence>
<gene>
    <name evidence="11" type="ORF">EGW08_020036</name>
</gene>
<dbReference type="PRINTS" id="PR00237">
    <property type="entry name" value="GPCRRHODOPSN"/>
</dbReference>
<dbReference type="InterPro" id="IPR000276">
    <property type="entry name" value="GPCR_Rhodpsn"/>
</dbReference>
<dbReference type="Proteomes" id="UP000271974">
    <property type="component" value="Unassembled WGS sequence"/>
</dbReference>
<dbReference type="Gene3D" id="1.20.1070.10">
    <property type="entry name" value="Rhodopsin 7-helix transmembrane proteins"/>
    <property type="match status" value="1"/>
</dbReference>
<name>A0A3S0Z948_ELYCH</name>
<feature type="transmembrane region" description="Helical" evidence="9">
    <location>
        <begin position="163"/>
        <end position="183"/>
    </location>
</feature>
<comment type="caution">
    <text evidence="11">The sequence shown here is derived from an EMBL/GenBank/DDBJ whole genome shotgun (WGS) entry which is preliminary data.</text>
</comment>
<proteinExistence type="predicted"/>
<dbReference type="Pfam" id="PF00001">
    <property type="entry name" value="7tm_1"/>
    <property type="match status" value="1"/>
</dbReference>
<comment type="subcellular location">
    <subcellularLocation>
        <location evidence="1">Membrane</location>
        <topology evidence="1">Multi-pass membrane protein</topology>
    </subcellularLocation>
</comment>
<evidence type="ECO:0000256" key="9">
    <source>
        <dbReference type="SAM" id="Phobius"/>
    </source>
</evidence>
<dbReference type="STRING" id="188477.A0A3S0Z948"/>
<evidence type="ECO:0000256" key="6">
    <source>
        <dbReference type="ARBA" id="ARBA00023170"/>
    </source>
</evidence>
<protein>
    <recommendedName>
        <fullName evidence="10">G-protein coupled receptors family 1 profile domain-containing protein</fullName>
    </recommendedName>
</protein>
<dbReference type="PANTHER" id="PTHR24243:SF224">
    <property type="entry name" value="G-PROTEIN COUPLED RECEPTOR 19-RELATED"/>
    <property type="match status" value="1"/>
</dbReference>
<feature type="transmembrane region" description="Helical" evidence="9">
    <location>
        <begin position="122"/>
        <end position="142"/>
    </location>
</feature>
<keyword evidence="3 9" id="KW-1133">Transmembrane helix</keyword>
<accession>A0A3S0Z948</accession>
<keyword evidence="5 9" id="KW-0472">Membrane</keyword>
<dbReference type="OrthoDB" id="6091802at2759"/>
<evidence type="ECO:0000256" key="8">
    <source>
        <dbReference type="SAM" id="MobiDB-lite"/>
    </source>
</evidence>
<feature type="transmembrane region" description="Helical" evidence="9">
    <location>
        <begin position="285"/>
        <end position="314"/>
    </location>
</feature>
<organism evidence="11 12">
    <name type="scientific">Elysia chlorotica</name>
    <name type="common">Eastern emerald elysia</name>
    <name type="synonym">Sea slug</name>
    <dbReference type="NCBI Taxonomy" id="188477"/>
    <lineage>
        <taxon>Eukaryota</taxon>
        <taxon>Metazoa</taxon>
        <taxon>Spiralia</taxon>
        <taxon>Lophotrochozoa</taxon>
        <taxon>Mollusca</taxon>
        <taxon>Gastropoda</taxon>
        <taxon>Heterobranchia</taxon>
        <taxon>Euthyneura</taxon>
        <taxon>Panpulmonata</taxon>
        <taxon>Sacoglossa</taxon>
        <taxon>Placobranchoidea</taxon>
        <taxon>Plakobranchidae</taxon>
        <taxon>Elysia</taxon>
    </lineage>
</organism>
<dbReference type="EMBL" id="RQTK01001098">
    <property type="protein sequence ID" value="RUS72209.1"/>
    <property type="molecule type" value="Genomic_DNA"/>
</dbReference>
<evidence type="ECO:0000256" key="7">
    <source>
        <dbReference type="ARBA" id="ARBA00023224"/>
    </source>
</evidence>
<dbReference type="GO" id="GO:0004930">
    <property type="term" value="F:G protein-coupled receptor activity"/>
    <property type="evidence" value="ECO:0007669"/>
    <property type="project" value="UniProtKB-KW"/>
</dbReference>
<evidence type="ECO:0000259" key="10">
    <source>
        <dbReference type="PROSITE" id="PS50262"/>
    </source>
</evidence>
<keyword evidence="7" id="KW-0807">Transducer</keyword>
<feature type="non-terminal residue" evidence="11">
    <location>
        <position position="1"/>
    </location>
</feature>
<keyword evidence="4" id="KW-0297">G-protein coupled receptor</keyword>
<keyword evidence="12" id="KW-1185">Reference proteome</keyword>
<feature type="region of interest" description="Disordered" evidence="8">
    <location>
        <begin position="1"/>
        <end position="22"/>
    </location>
</feature>
<keyword evidence="6" id="KW-0675">Receptor</keyword>
<evidence type="ECO:0000256" key="2">
    <source>
        <dbReference type="ARBA" id="ARBA00022692"/>
    </source>
</evidence>
<evidence type="ECO:0000256" key="4">
    <source>
        <dbReference type="ARBA" id="ARBA00023040"/>
    </source>
</evidence>
<dbReference type="AlphaFoldDB" id="A0A3S0Z948"/>
<feature type="transmembrane region" description="Helical" evidence="9">
    <location>
        <begin position="47"/>
        <end position="69"/>
    </location>
</feature>
<evidence type="ECO:0000256" key="1">
    <source>
        <dbReference type="ARBA" id="ARBA00004141"/>
    </source>
</evidence>
<reference evidence="11 12" key="1">
    <citation type="submission" date="2019-01" db="EMBL/GenBank/DDBJ databases">
        <title>A draft genome assembly of the solar-powered sea slug Elysia chlorotica.</title>
        <authorList>
            <person name="Cai H."/>
            <person name="Li Q."/>
            <person name="Fang X."/>
            <person name="Li J."/>
            <person name="Curtis N.E."/>
            <person name="Altenburger A."/>
            <person name="Shibata T."/>
            <person name="Feng M."/>
            <person name="Maeda T."/>
            <person name="Schwartz J.A."/>
            <person name="Shigenobu S."/>
            <person name="Lundholm N."/>
            <person name="Nishiyama T."/>
            <person name="Yang H."/>
            <person name="Hasebe M."/>
            <person name="Li S."/>
            <person name="Pierce S.K."/>
            <person name="Wang J."/>
        </authorList>
    </citation>
    <scope>NUCLEOTIDE SEQUENCE [LARGE SCALE GENOMIC DNA]</scope>
    <source>
        <strain evidence="11">EC2010</strain>
        <tissue evidence="11">Whole organism of an adult</tissue>
    </source>
</reference>
<feature type="domain" description="G-protein coupled receptors family 1 profile" evidence="10">
    <location>
        <begin position="60"/>
        <end position="313"/>
    </location>
</feature>
<dbReference type="InterPro" id="IPR017452">
    <property type="entry name" value="GPCR_Rhodpsn_7TM"/>
</dbReference>
<dbReference type="PROSITE" id="PS50262">
    <property type="entry name" value="G_PROTEIN_RECEP_F1_2"/>
    <property type="match status" value="1"/>
</dbReference>
<evidence type="ECO:0000313" key="12">
    <source>
        <dbReference type="Proteomes" id="UP000271974"/>
    </source>
</evidence>
<evidence type="ECO:0000256" key="5">
    <source>
        <dbReference type="ARBA" id="ARBA00023136"/>
    </source>
</evidence>
<dbReference type="GO" id="GO:0005886">
    <property type="term" value="C:plasma membrane"/>
    <property type="evidence" value="ECO:0007669"/>
    <property type="project" value="TreeGrafter"/>
</dbReference>
<feature type="transmembrane region" description="Helical" evidence="9">
    <location>
        <begin position="81"/>
        <end position="102"/>
    </location>
</feature>
<dbReference type="SUPFAM" id="SSF81321">
    <property type="entry name" value="Family A G protein-coupled receptor-like"/>
    <property type="match status" value="1"/>
</dbReference>
<feature type="transmembrane region" description="Helical" evidence="9">
    <location>
        <begin position="253"/>
        <end position="273"/>
    </location>
</feature>
<feature type="transmembrane region" description="Helical" evidence="9">
    <location>
        <begin position="203"/>
        <end position="223"/>
    </location>
</feature>
<sequence length="340" mass="38171">RLTSPAAGRHESCRMDPSNQTSTERPVVISPLISVAVQDLILLVNDVALSCSLSFFGIFTNLANIIVFTKMGFSEMSNMNFLALSVFDLLVSIVTLFTKLFYSPVLRDFMSGPVESLVSGTMVLMTFVVIGGSAMMTALISTERCLCIVFPLKMKRILTPRRALYCILLIVAYHSAFLILLYADAGPQNEYSRRLSVYYFSFYTVPSTTCFFIVLFTTIAMVARLNKNLQWRLQTTQRSDKNTDKESKIAKTIIAISTIFIVCFFPNAANFIAQSIYPAYSYVDPYLWTLITVVFSFTGVLQALSSSINIVFYYQMSSRYKKVFTSCFCSESEKETAVAN</sequence>
<keyword evidence="2 9" id="KW-0812">Transmembrane</keyword>
<dbReference type="PANTHER" id="PTHR24243">
    <property type="entry name" value="G-PROTEIN COUPLED RECEPTOR"/>
    <property type="match status" value="1"/>
</dbReference>